<dbReference type="RefSeq" id="WP_199568058.1">
    <property type="nucleotide sequence ID" value="NZ_JAENBP010000007.1"/>
</dbReference>
<reference evidence="3 4" key="1">
    <citation type="journal article" date="2021" name="Int. J. Syst. Evol. Microbiol.">
        <title>Streptococcus vicugnae sp. nov., isolated from faeces of alpacas (Vicugna pacos) and cattle (Bos taurus), Streptococcus zalophi sp. nov., and Streptococcus pacificus sp. nov., isolated from respiratory tract of California sea lions (Zalophus californianus).</title>
        <authorList>
            <person name="Volokhov D.V."/>
            <person name="Zagorodnyaya T.A."/>
            <person name="Shen Z."/>
            <person name="Blom J."/>
            <person name="Furtak V.A."/>
            <person name="Eisenberg T."/>
            <person name="Fan P."/>
            <person name="Jeong K.C."/>
            <person name="Gao Y."/>
            <person name="Zhang S."/>
            <person name="Amselle M."/>
        </authorList>
    </citation>
    <scope>NUCLEOTIDE SEQUENCE [LARGE SCALE GENOMIC DNA]</scope>
    <source>
        <strain evidence="4">CSL7508-lung</strain>
    </source>
</reference>
<dbReference type="EMBL" id="JAENBP010000007">
    <property type="protein sequence ID" value="MBJ8350142.1"/>
    <property type="molecule type" value="Genomic_DNA"/>
</dbReference>
<dbReference type="GO" id="GO:0032259">
    <property type="term" value="P:methylation"/>
    <property type="evidence" value="ECO:0007669"/>
    <property type="project" value="UniProtKB-KW"/>
</dbReference>
<feature type="domain" description="Methyltransferase" evidence="2">
    <location>
        <begin position="41"/>
        <end position="135"/>
    </location>
</feature>
<dbReference type="GO" id="GO:0008168">
    <property type="term" value="F:methyltransferase activity"/>
    <property type="evidence" value="ECO:0007669"/>
    <property type="project" value="UniProtKB-KW"/>
</dbReference>
<evidence type="ECO:0000259" key="2">
    <source>
        <dbReference type="Pfam" id="PF13649"/>
    </source>
</evidence>
<gene>
    <name evidence="3" type="ORF">JHK64_05795</name>
</gene>
<accession>A0A934PAJ7</accession>
<organism evidence="3 4">
    <name type="scientific">Streptococcus zalophi</name>
    <dbReference type="NCBI Taxonomy" id="640031"/>
    <lineage>
        <taxon>Bacteria</taxon>
        <taxon>Bacillati</taxon>
        <taxon>Bacillota</taxon>
        <taxon>Bacilli</taxon>
        <taxon>Lactobacillales</taxon>
        <taxon>Streptococcaceae</taxon>
        <taxon>Streptococcus</taxon>
    </lineage>
</organism>
<keyword evidence="1" id="KW-0808">Transferase</keyword>
<evidence type="ECO:0000313" key="3">
    <source>
        <dbReference type="EMBL" id="MBJ8350142.1"/>
    </source>
</evidence>
<dbReference type="Gene3D" id="3.40.50.150">
    <property type="entry name" value="Vaccinia Virus protein VP39"/>
    <property type="match status" value="1"/>
</dbReference>
<dbReference type="Proteomes" id="UP000644875">
    <property type="component" value="Unassembled WGS sequence"/>
</dbReference>
<comment type="caution">
    <text evidence="3">The sequence shown here is derived from an EMBL/GenBank/DDBJ whole genome shotgun (WGS) entry which is preliminary data.</text>
</comment>
<dbReference type="Gene3D" id="2.20.25.110">
    <property type="entry name" value="S-adenosyl-L-methionine-dependent methyltransferases"/>
    <property type="match status" value="1"/>
</dbReference>
<sequence length="246" mass="28892">MINYEMFARIYDSVMDDSLYQKWTDFSLRHLPSAKDKKKLLELACGTGLQSIYFVEAGFDVTGLDLSAEMLDIAKKRRDSKNLDITFIKGDMRDLSQLPKFNMVTCYSDSICYLQDEVDVGDVFKEVYNILEHDGVFIFDVHSTFQTDQVFPGYSYHENAEDFAFLWDTYADEAPHSVVHELTFFVKDKTGDFKRFDEIHEERTYEILTYDILLEQAGFKNVEVYADFEDKKPEETSKRWFFVARK</sequence>
<keyword evidence="4" id="KW-1185">Reference proteome</keyword>
<dbReference type="SUPFAM" id="SSF53335">
    <property type="entry name" value="S-adenosyl-L-methionine-dependent methyltransferases"/>
    <property type="match status" value="1"/>
</dbReference>
<evidence type="ECO:0000313" key="4">
    <source>
        <dbReference type="Proteomes" id="UP000644875"/>
    </source>
</evidence>
<dbReference type="PANTHER" id="PTHR43861">
    <property type="entry name" value="TRANS-ACONITATE 2-METHYLTRANSFERASE-RELATED"/>
    <property type="match status" value="1"/>
</dbReference>
<protein>
    <submittedName>
        <fullName evidence="3">Class I SAM-dependent methyltransferase</fullName>
    </submittedName>
</protein>
<dbReference type="CDD" id="cd02440">
    <property type="entry name" value="AdoMet_MTases"/>
    <property type="match status" value="1"/>
</dbReference>
<dbReference type="Pfam" id="PF13649">
    <property type="entry name" value="Methyltransf_25"/>
    <property type="match status" value="1"/>
</dbReference>
<dbReference type="AlphaFoldDB" id="A0A934PAJ7"/>
<name>A0A934PAJ7_9STRE</name>
<dbReference type="InterPro" id="IPR041698">
    <property type="entry name" value="Methyltransf_25"/>
</dbReference>
<keyword evidence="3" id="KW-0489">Methyltransferase</keyword>
<evidence type="ECO:0000256" key="1">
    <source>
        <dbReference type="ARBA" id="ARBA00022679"/>
    </source>
</evidence>
<dbReference type="InterPro" id="IPR029063">
    <property type="entry name" value="SAM-dependent_MTases_sf"/>
</dbReference>
<proteinExistence type="predicted"/>